<dbReference type="PANTHER" id="PTHR32552:SF89">
    <property type="entry name" value="CATECHOLATE SIDEROPHORE RECEPTOR FIU"/>
    <property type="match status" value="1"/>
</dbReference>
<feature type="signal peptide" evidence="15">
    <location>
        <begin position="1"/>
        <end position="26"/>
    </location>
</feature>
<accession>A0A939HL12</accession>
<comment type="caution">
    <text evidence="18">The sequence shown here is derived from an EMBL/GenBank/DDBJ whole genome shotgun (WGS) entry which is preliminary data.</text>
</comment>
<dbReference type="PROSITE" id="PS52016">
    <property type="entry name" value="TONB_DEPENDENT_REC_3"/>
    <property type="match status" value="1"/>
</dbReference>
<keyword evidence="2 12" id="KW-0813">Transport</keyword>
<keyword evidence="4" id="KW-0410">Iron transport</keyword>
<keyword evidence="7" id="KW-0408">Iron</keyword>
<dbReference type="Pfam" id="PF00593">
    <property type="entry name" value="TonB_dep_Rec_b-barrel"/>
    <property type="match status" value="1"/>
</dbReference>
<feature type="chain" id="PRO_5037175918" evidence="15">
    <location>
        <begin position="27"/>
        <end position="836"/>
    </location>
</feature>
<protein>
    <submittedName>
        <fullName evidence="18">TonB-dependent receptor</fullName>
    </submittedName>
</protein>
<dbReference type="Gene3D" id="2.170.130.10">
    <property type="entry name" value="TonB-dependent receptor, plug domain"/>
    <property type="match status" value="1"/>
</dbReference>
<evidence type="ECO:0000256" key="11">
    <source>
        <dbReference type="ARBA" id="ARBA00023237"/>
    </source>
</evidence>
<organism evidence="18 19">
    <name type="scientific">Acetobacter garciniae</name>
    <dbReference type="NCBI Taxonomy" id="2817435"/>
    <lineage>
        <taxon>Bacteria</taxon>
        <taxon>Pseudomonadati</taxon>
        <taxon>Pseudomonadota</taxon>
        <taxon>Alphaproteobacteria</taxon>
        <taxon>Acetobacterales</taxon>
        <taxon>Acetobacteraceae</taxon>
        <taxon>Acetobacter</taxon>
    </lineage>
</organism>
<evidence type="ECO:0000256" key="13">
    <source>
        <dbReference type="RuleBase" id="RU003357"/>
    </source>
</evidence>
<keyword evidence="8" id="KW-0406">Ion transport</keyword>
<dbReference type="Gene3D" id="2.40.170.20">
    <property type="entry name" value="TonB-dependent receptor, beta-barrel domain"/>
    <property type="match status" value="1"/>
</dbReference>
<evidence type="ECO:0000256" key="4">
    <source>
        <dbReference type="ARBA" id="ARBA00022496"/>
    </source>
</evidence>
<keyword evidence="18" id="KW-0675">Receptor</keyword>
<evidence type="ECO:0000256" key="7">
    <source>
        <dbReference type="ARBA" id="ARBA00023004"/>
    </source>
</evidence>
<dbReference type="SUPFAM" id="SSF56935">
    <property type="entry name" value="Porins"/>
    <property type="match status" value="1"/>
</dbReference>
<dbReference type="InterPro" id="IPR036942">
    <property type="entry name" value="Beta-barrel_TonB_sf"/>
</dbReference>
<evidence type="ECO:0000259" key="17">
    <source>
        <dbReference type="Pfam" id="PF07715"/>
    </source>
</evidence>
<keyword evidence="6 15" id="KW-0732">Signal</keyword>
<comment type="subcellular location">
    <subcellularLocation>
        <location evidence="1 12">Cell outer membrane</location>
        <topology evidence="1 12">Multi-pass membrane protein</topology>
    </subcellularLocation>
</comment>
<sequence length="836" mass="90794">MKHVIKRGVLAAGTSALVLTAVTVPATGLAATKSKARSTHVSSVHSKAAASSKASSAPAAPRHVAPAAFTSHRTEEVGVVGHPYRAQTVSVSSAMLQRSVPGTNPMKVLGQLPGVMFQSGDPQGLDTYSAQIMMHGFQQQEIGMTLDGMPLGEMTYRNYNGTNPLQAISSENVASMDVSRSAGAETVAATNNLGGSIEYISSDPKDKMGGQINQMFGSNSTFHTFIRFDSGKLNSSGTKFYVSYMRNDNQMWKGSGEQFLQQVNAKFVQPIGERSKISAFFDWSDLHQDVYNDYSFDMLNKLGGSSQANYYNGKLSGYETAYNAALAAQNKGGSYPTGIAGLTDPADAAYYSGGQNSVDVLGGLKADLQLTDHVKWTTTVYGHDQQNQTTWVTPYYGSPNGSPMSDLVKEPEIRRFGILSAVHYNIKHNELAGGVWYENNHYNSPMNAYAEPALVNGVLSSPLVNDLNHFSNPFAQIFNQTYNTNTFTAFVNDTFHPVRNLDLHFGFKSVLSTTRVGNGYLNQDYYASTTNGVTTYPGPITSGVGMTVAKPFLPHIGIAYRFLPGHEIFIDISENVHTYAQSGYKLSTSPMAYTQSAYDAGHYRPETAWTYAIGYRFNNRLISASAYAYRTNFNNRLQQVSTGSIINPTASVANVGGVTMNGVDAGLTLRPIRGLELTNSISYNHAVYDQNVQNGVNSDGSPAMIAMKGQQVVNYPRLMYKARLSYTWHNATAWIDGSYMSARNFSYVGDVKAPGYWLANLGADYKMGNMGQYIHGADFVQNLVFSFTVANLTNAGYISTMGEGGNPLSISQGALSYNSFMIGAPRQYFGSVRAEF</sequence>
<keyword evidence="19" id="KW-1185">Reference proteome</keyword>
<evidence type="ECO:0000256" key="3">
    <source>
        <dbReference type="ARBA" id="ARBA00022452"/>
    </source>
</evidence>
<dbReference type="InterPro" id="IPR037066">
    <property type="entry name" value="Plug_dom_sf"/>
</dbReference>
<evidence type="ECO:0000256" key="9">
    <source>
        <dbReference type="ARBA" id="ARBA00023077"/>
    </source>
</evidence>
<evidence type="ECO:0000313" key="18">
    <source>
        <dbReference type="EMBL" id="MBO1325457.1"/>
    </source>
</evidence>
<dbReference type="InterPro" id="IPR000531">
    <property type="entry name" value="Beta-barrel_TonB"/>
</dbReference>
<keyword evidence="3 12" id="KW-1134">Transmembrane beta strand</keyword>
<feature type="compositionally biased region" description="Low complexity" evidence="14">
    <location>
        <begin position="40"/>
        <end position="64"/>
    </location>
</feature>
<dbReference type="RefSeq" id="WP_207846114.1">
    <property type="nucleotide sequence ID" value="NZ_JAFVMH010000004.1"/>
</dbReference>
<name>A0A939HL12_9PROT</name>
<comment type="similarity">
    <text evidence="12 13">Belongs to the TonB-dependent receptor family.</text>
</comment>
<evidence type="ECO:0000256" key="2">
    <source>
        <dbReference type="ARBA" id="ARBA00022448"/>
    </source>
</evidence>
<feature type="domain" description="TonB-dependent receptor-like beta-barrel" evidence="16">
    <location>
        <begin position="307"/>
        <end position="792"/>
    </location>
</feature>
<dbReference type="Pfam" id="PF07715">
    <property type="entry name" value="Plug"/>
    <property type="match status" value="1"/>
</dbReference>
<evidence type="ECO:0000256" key="15">
    <source>
        <dbReference type="SAM" id="SignalP"/>
    </source>
</evidence>
<reference evidence="18" key="1">
    <citation type="submission" date="2021-03" db="EMBL/GenBank/DDBJ databases">
        <title>The complete genome sequence of Acetobacter sp. TBRC 12339.</title>
        <authorList>
            <person name="Charoenyingcharoen P."/>
            <person name="Yukphan P."/>
        </authorList>
    </citation>
    <scope>NUCLEOTIDE SEQUENCE</scope>
    <source>
        <strain evidence="18">TBRC 12339</strain>
    </source>
</reference>
<dbReference type="GO" id="GO:0015344">
    <property type="term" value="F:siderophore uptake transmembrane transporter activity"/>
    <property type="evidence" value="ECO:0007669"/>
    <property type="project" value="TreeGrafter"/>
</dbReference>
<gene>
    <name evidence="18" type="ORF">J2D77_09880</name>
</gene>
<evidence type="ECO:0000256" key="12">
    <source>
        <dbReference type="PROSITE-ProRule" id="PRU01360"/>
    </source>
</evidence>
<keyword evidence="11 12" id="KW-0998">Cell outer membrane</keyword>
<keyword evidence="9 13" id="KW-0798">TonB box</keyword>
<evidence type="ECO:0000313" key="19">
    <source>
        <dbReference type="Proteomes" id="UP000664073"/>
    </source>
</evidence>
<evidence type="ECO:0000256" key="8">
    <source>
        <dbReference type="ARBA" id="ARBA00023065"/>
    </source>
</evidence>
<keyword evidence="10 12" id="KW-0472">Membrane</keyword>
<proteinExistence type="inferred from homology"/>
<keyword evidence="5 12" id="KW-0812">Transmembrane</keyword>
<evidence type="ECO:0000256" key="14">
    <source>
        <dbReference type="SAM" id="MobiDB-lite"/>
    </source>
</evidence>
<evidence type="ECO:0000256" key="5">
    <source>
        <dbReference type="ARBA" id="ARBA00022692"/>
    </source>
</evidence>
<dbReference type="AlphaFoldDB" id="A0A939HL12"/>
<dbReference type="Proteomes" id="UP000664073">
    <property type="component" value="Unassembled WGS sequence"/>
</dbReference>
<evidence type="ECO:0000256" key="10">
    <source>
        <dbReference type="ARBA" id="ARBA00023136"/>
    </source>
</evidence>
<evidence type="ECO:0000256" key="1">
    <source>
        <dbReference type="ARBA" id="ARBA00004571"/>
    </source>
</evidence>
<evidence type="ECO:0000259" key="16">
    <source>
        <dbReference type="Pfam" id="PF00593"/>
    </source>
</evidence>
<dbReference type="EMBL" id="JAFVMH010000004">
    <property type="protein sequence ID" value="MBO1325457.1"/>
    <property type="molecule type" value="Genomic_DNA"/>
</dbReference>
<feature type="region of interest" description="Disordered" evidence="14">
    <location>
        <begin position="33"/>
        <end position="64"/>
    </location>
</feature>
<dbReference type="InterPro" id="IPR012910">
    <property type="entry name" value="Plug_dom"/>
</dbReference>
<dbReference type="InterPro" id="IPR039426">
    <property type="entry name" value="TonB-dep_rcpt-like"/>
</dbReference>
<dbReference type="PANTHER" id="PTHR32552">
    <property type="entry name" value="FERRICHROME IRON RECEPTOR-RELATED"/>
    <property type="match status" value="1"/>
</dbReference>
<feature type="domain" description="TonB-dependent receptor plug" evidence="17">
    <location>
        <begin position="88"/>
        <end position="195"/>
    </location>
</feature>
<evidence type="ECO:0000256" key="6">
    <source>
        <dbReference type="ARBA" id="ARBA00022729"/>
    </source>
</evidence>
<dbReference type="GO" id="GO:0009279">
    <property type="term" value="C:cell outer membrane"/>
    <property type="evidence" value="ECO:0007669"/>
    <property type="project" value="UniProtKB-SubCell"/>
</dbReference>